<protein>
    <submittedName>
        <fullName evidence="3">Uncharacterized protein</fullName>
    </submittedName>
</protein>
<name>A0A2N5CRM9_9CAUL</name>
<proteinExistence type="predicted"/>
<dbReference type="Proteomes" id="UP000234483">
    <property type="component" value="Unassembled WGS sequence"/>
</dbReference>
<dbReference type="AlphaFoldDB" id="A0A2N5CRM9"/>
<reference evidence="3 4" key="1">
    <citation type="submission" date="2017-12" db="EMBL/GenBank/DDBJ databases">
        <title>The genome sequence of Caulobacter flavus CGMCC1 15093.</title>
        <authorList>
            <person name="Gao J."/>
            <person name="Mao X."/>
            <person name="Sun J."/>
        </authorList>
    </citation>
    <scope>NUCLEOTIDE SEQUENCE [LARGE SCALE GENOMIC DNA]</scope>
    <source>
        <strain evidence="3 4">CGMCC1 15093</strain>
    </source>
</reference>
<dbReference type="KEGG" id="cfh:C1707_08810"/>
<dbReference type="EMBL" id="PJRQ01000032">
    <property type="protein sequence ID" value="PLR12019.1"/>
    <property type="molecule type" value="Genomic_DNA"/>
</dbReference>
<evidence type="ECO:0000313" key="5">
    <source>
        <dbReference type="Proteomes" id="UP000281192"/>
    </source>
</evidence>
<organism evidence="3 4">
    <name type="scientific">Caulobacter flavus</name>
    <dbReference type="NCBI Taxonomy" id="1679497"/>
    <lineage>
        <taxon>Bacteria</taxon>
        <taxon>Pseudomonadati</taxon>
        <taxon>Pseudomonadota</taxon>
        <taxon>Alphaproteobacteria</taxon>
        <taxon>Caulobacterales</taxon>
        <taxon>Caulobacteraceae</taxon>
        <taxon>Caulobacter</taxon>
    </lineage>
</organism>
<gene>
    <name evidence="2" type="ORF">C1707_08810</name>
    <name evidence="3" type="ORF">CFHF_15730</name>
</gene>
<evidence type="ECO:0000256" key="1">
    <source>
        <dbReference type="SAM" id="MobiDB-lite"/>
    </source>
</evidence>
<evidence type="ECO:0000313" key="2">
    <source>
        <dbReference type="EMBL" id="AYV46350.1"/>
    </source>
</evidence>
<evidence type="ECO:0000313" key="3">
    <source>
        <dbReference type="EMBL" id="PLR12019.1"/>
    </source>
</evidence>
<feature type="compositionally biased region" description="Polar residues" evidence="1">
    <location>
        <begin position="31"/>
        <end position="50"/>
    </location>
</feature>
<keyword evidence="5" id="KW-1185">Reference proteome</keyword>
<feature type="region of interest" description="Disordered" evidence="1">
    <location>
        <begin position="25"/>
        <end position="60"/>
    </location>
</feature>
<reference evidence="2 5" key="2">
    <citation type="submission" date="2018-01" db="EMBL/GenBank/DDBJ databases">
        <title>Complete genome sequence of Caulobacter flavus RHGG3.</title>
        <authorList>
            <person name="Yang E."/>
        </authorList>
    </citation>
    <scope>NUCLEOTIDE SEQUENCE [LARGE SCALE GENOMIC DNA]</scope>
    <source>
        <strain evidence="2 5">RHGG3</strain>
    </source>
</reference>
<dbReference type="Proteomes" id="UP000281192">
    <property type="component" value="Chromosome"/>
</dbReference>
<accession>A0A2N5CRM9</accession>
<evidence type="ECO:0000313" key="4">
    <source>
        <dbReference type="Proteomes" id="UP000234483"/>
    </source>
</evidence>
<sequence length="60" mass="5819">MARRAGGGTFSAFEASADYTATPLSVAFGDTSPTGRGSLSCARTASSPARSGTPPPGSAP</sequence>
<dbReference type="EMBL" id="CP026100">
    <property type="protein sequence ID" value="AYV46350.1"/>
    <property type="molecule type" value="Genomic_DNA"/>
</dbReference>